<dbReference type="PANTHER" id="PTHR32063:SF0">
    <property type="entry name" value="SWARMING MOTILITY PROTEIN SWRC"/>
    <property type="match status" value="1"/>
</dbReference>
<dbReference type="SUPFAM" id="SSF82693">
    <property type="entry name" value="Multidrug efflux transporter AcrB pore domain, PN1, PN2, PC1 and PC2 subdomains"/>
    <property type="match status" value="2"/>
</dbReference>
<protein>
    <submittedName>
        <fullName evidence="3">Cation/multidrug efflux pump</fullName>
    </submittedName>
</protein>
<dbReference type="GO" id="GO:0005886">
    <property type="term" value="C:plasma membrane"/>
    <property type="evidence" value="ECO:0007669"/>
    <property type="project" value="TreeGrafter"/>
</dbReference>
<dbReference type="SUPFAM" id="SSF82866">
    <property type="entry name" value="Multidrug efflux transporter AcrB transmembrane domain"/>
    <property type="match status" value="2"/>
</dbReference>
<dbReference type="EMBL" id="AUSV01000002">
    <property type="protein sequence ID" value="ESP95398.1"/>
    <property type="molecule type" value="Genomic_DNA"/>
</dbReference>
<proteinExistence type="predicted"/>
<feature type="transmembrane region" description="Helical" evidence="2">
    <location>
        <begin position="390"/>
        <end position="413"/>
    </location>
</feature>
<feature type="transmembrane region" description="Helical" evidence="2">
    <location>
        <begin position="63"/>
        <end position="81"/>
    </location>
</feature>
<dbReference type="InterPro" id="IPR001036">
    <property type="entry name" value="Acrflvin-R"/>
</dbReference>
<organism evidence="3 4">
    <name type="scientific">Pseudoalteromonas luteoviolacea (strain 2ta16)</name>
    <dbReference type="NCBI Taxonomy" id="1353533"/>
    <lineage>
        <taxon>Bacteria</taxon>
        <taxon>Pseudomonadati</taxon>
        <taxon>Pseudomonadota</taxon>
        <taxon>Gammaproteobacteria</taxon>
        <taxon>Alteromonadales</taxon>
        <taxon>Pseudoalteromonadaceae</taxon>
        <taxon>Pseudoalteromonas</taxon>
    </lineage>
</organism>
<dbReference type="Pfam" id="PF00873">
    <property type="entry name" value="ACR_tran"/>
    <property type="match status" value="1"/>
</dbReference>
<dbReference type="Gene3D" id="3.30.70.1430">
    <property type="entry name" value="Multidrug efflux transporter AcrB pore domain"/>
    <property type="match status" value="2"/>
</dbReference>
<dbReference type="Gene3D" id="3.30.70.1440">
    <property type="entry name" value="Multidrug efflux transporter AcrB pore domain"/>
    <property type="match status" value="1"/>
</dbReference>
<accession>V4I037</accession>
<dbReference type="InterPro" id="IPR027463">
    <property type="entry name" value="AcrB_DN_DC_subdom"/>
</dbReference>
<dbReference type="AlphaFoldDB" id="V4I037"/>
<feature type="transmembrane region" description="Helical" evidence="2">
    <location>
        <begin position="487"/>
        <end position="511"/>
    </location>
</feature>
<reference evidence="3 4" key="1">
    <citation type="submission" date="2013-07" db="EMBL/GenBank/DDBJ databases">
        <title>Draft genome sequence of Pseudoalteromonas luteoviolacea 2ta16.</title>
        <authorList>
            <person name="Allen E.E."/>
            <person name="Azam F."/>
            <person name="Podell S."/>
        </authorList>
    </citation>
    <scope>NUCLEOTIDE SEQUENCE [LARGE SCALE GENOMIC DNA]</scope>
    <source>
        <strain evidence="3 4">2ta16</strain>
    </source>
</reference>
<keyword evidence="2" id="KW-1133">Transmembrane helix</keyword>
<feature type="transmembrane region" description="Helical" evidence="2">
    <location>
        <begin position="29"/>
        <end position="51"/>
    </location>
</feature>
<dbReference type="PANTHER" id="PTHR32063">
    <property type="match status" value="1"/>
</dbReference>
<evidence type="ECO:0000313" key="4">
    <source>
        <dbReference type="Proteomes" id="UP000017820"/>
    </source>
</evidence>
<dbReference type="Proteomes" id="UP000017820">
    <property type="component" value="Unassembled WGS sequence"/>
</dbReference>
<feature type="transmembrane region" description="Helical" evidence="2">
    <location>
        <begin position="1014"/>
        <end position="1035"/>
    </location>
</feature>
<feature type="transmembrane region" description="Helical" evidence="2">
    <location>
        <begin position="523"/>
        <end position="545"/>
    </location>
</feature>
<feature type="transmembrane region" description="Helical" evidence="2">
    <location>
        <begin position="1041"/>
        <end position="1065"/>
    </location>
</feature>
<gene>
    <name evidence="3" type="ORF">PL2TA16_02141</name>
</gene>
<dbReference type="Gene3D" id="1.20.1640.10">
    <property type="entry name" value="Multidrug efflux transporter AcrB transmembrane domain"/>
    <property type="match status" value="2"/>
</dbReference>
<keyword evidence="2" id="KW-0812">Transmembrane</keyword>
<dbReference type="Gene3D" id="3.30.2090.10">
    <property type="entry name" value="Multidrug efflux transporter AcrB TolC docking domain, DN and DC subdomains"/>
    <property type="match status" value="2"/>
</dbReference>
<dbReference type="GO" id="GO:0042910">
    <property type="term" value="F:xenobiotic transmembrane transporter activity"/>
    <property type="evidence" value="ECO:0007669"/>
    <property type="project" value="TreeGrafter"/>
</dbReference>
<evidence type="ECO:0000256" key="1">
    <source>
        <dbReference type="SAM" id="MobiDB-lite"/>
    </source>
</evidence>
<dbReference type="PATRIC" id="fig|1353533.3.peg.29"/>
<sequence>MKNCYSLLQNCNQTREKYLLSCHLLAADFLVLAVFPSIVTLHHVLLNLDVVMNLTRSSLKNPASVIVILALVMVFGLLSIFKLPIQLTPDIEQPQITIFSGWRQAAPEEIESVIIEPLENAVKNTPGALEVDTVINRGNGFISLTFAIGTDMQQAMLDVLTNLNQAPPLPLDALDPVVSAGGGFGGGGGTAAATLLVTPLEAGEQGLSFDMAQYQKQIDEIIEPRLSQIQGVSRVDLASERDRELRVTFDPHKAAALGISINQIRQTLRASQDTSSGLANVGRRQYTVRFTGQYDLQDMLQMRVGYSNDRPIYLGDIATVKETFSDRLGMSGRNGQPAYYIRISRVNDANTVALLDDINLAIKELNAGPLSEAGLSIELSFDASVHIRNALLLVKSNLGLGVLLSCIILWLFFRGFKTTMVIAATIPVSLMVAFLALNIFDRSINVISLAGLAFAVGLVLDAAIIVQENIARLKSEGFENGKAALKGATQVAGALFASTATSVAIFLPILFMAGIEGQLFSDLALTLSIAVIASLVSALTIIPIANRYMPDRKAKQDPYQAYWHKLTNFIMKLTNSRAKQTGWIVGLLGSSLLVTFTMLPKTDFMPQAPTDGFFFSLVTPPGGNINYMEEELLKRVKARLMPHYTGEKQPGIKDFNFYLFGTNAGGFIYSADPQRVEELMKVTREEILVDLPDTQVFLFRGSMIQVSNGGDGRNIDIEITGPNMDDLISGAKTALSAVKEAIPQATAQPQPRLDMAEPELRLHPNDRRITQSGLSRQDVSQAIQAFTGGLFVNEYFNGNDRMNVILRASSWDSPEALKSLPIVTPDAGIQTVGELAHVERTVGPSQLRRVNGRRTVSVVVTPPADMSLEQAQQILSTQVIPKVKAVLPETAGVILSGNAQKMNSAIQEMAINFVLALFILFLLMSALFKSAKDSLLVLMVMPLAAAGGVIALYILNLFTFQSLDLLTMIGFIILLGLVVNNAILLVDQTRIAEATGLPRQDAVRQAVLLRARPVYLSTLTSLFGMLPLTLVPGVGAEIYRGLATVIVGGMAISALFTLILMPSLLQLGKGKYSRPEQNSERKPSLNLVSNQ</sequence>
<keyword evidence="2" id="KW-0472">Membrane</keyword>
<feature type="compositionally biased region" description="Basic and acidic residues" evidence="1">
    <location>
        <begin position="1073"/>
        <end position="1083"/>
    </location>
</feature>
<comment type="caution">
    <text evidence="3">The sequence shown here is derived from an EMBL/GenBank/DDBJ whole genome shotgun (WGS) entry which is preliminary data.</text>
</comment>
<feature type="region of interest" description="Disordered" evidence="1">
    <location>
        <begin position="1072"/>
        <end position="1091"/>
    </location>
</feature>
<dbReference type="SUPFAM" id="SSF82714">
    <property type="entry name" value="Multidrug efflux transporter AcrB TolC docking domain, DN and DC subdomains"/>
    <property type="match status" value="2"/>
</dbReference>
<feature type="transmembrane region" description="Helical" evidence="2">
    <location>
        <begin position="935"/>
        <end position="959"/>
    </location>
</feature>
<feature type="transmembrane region" description="Helical" evidence="2">
    <location>
        <begin position="581"/>
        <end position="599"/>
    </location>
</feature>
<name>V4I037_PSEL2</name>
<dbReference type="PRINTS" id="PR00702">
    <property type="entry name" value="ACRIFLAVINRP"/>
</dbReference>
<feature type="transmembrane region" description="Helical" evidence="2">
    <location>
        <begin position="420"/>
        <end position="440"/>
    </location>
</feature>
<evidence type="ECO:0000313" key="3">
    <source>
        <dbReference type="EMBL" id="ESP95398.1"/>
    </source>
</evidence>
<feature type="transmembrane region" description="Helical" evidence="2">
    <location>
        <begin position="965"/>
        <end position="986"/>
    </location>
</feature>
<evidence type="ECO:0000256" key="2">
    <source>
        <dbReference type="SAM" id="Phobius"/>
    </source>
</evidence>
<feature type="transmembrane region" description="Helical" evidence="2">
    <location>
        <begin position="909"/>
        <end position="928"/>
    </location>
</feature>
<dbReference type="Gene3D" id="3.30.70.1320">
    <property type="entry name" value="Multidrug efflux transporter AcrB pore domain like"/>
    <property type="match status" value="1"/>
</dbReference>